<comment type="caution">
    <text evidence="1">The sequence shown here is derived from an EMBL/GenBank/DDBJ whole genome shotgun (WGS) entry which is preliminary data.</text>
</comment>
<gene>
    <name evidence="1" type="ORF">PC113_g20118</name>
</gene>
<name>A0A8T0Y7N3_9STRA</name>
<proteinExistence type="predicted"/>
<dbReference type="EMBL" id="RCMG01001111">
    <property type="protein sequence ID" value="KAG2835987.1"/>
    <property type="molecule type" value="Genomic_DNA"/>
</dbReference>
<dbReference type="AlphaFoldDB" id="A0A8T0Y7N3"/>
<evidence type="ECO:0000313" key="2">
    <source>
        <dbReference type="Proteomes" id="UP000735874"/>
    </source>
</evidence>
<dbReference type="VEuPathDB" id="FungiDB:PC110_g17174"/>
<reference evidence="1" key="1">
    <citation type="submission" date="2018-10" db="EMBL/GenBank/DDBJ databases">
        <title>Effector identification in a new, highly contiguous assembly of the strawberry crown rot pathogen Phytophthora cactorum.</title>
        <authorList>
            <person name="Armitage A.D."/>
            <person name="Nellist C.F."/>
            <person name="Bates H."/>
            <person name="Vickerstaff R.J."/>
            <person name="Harrison R.J."/>
        </authorList>
    </citation>
    <scope>NUCLEOTIDE SEQUENCE</scope>
    <source>
        <strain evidence="1">15-7</strain>
    </source>
</reference>
<dbReference type="Proteomes" id="UP000735874">
    <property type="component" value="Unassembled WGS sequence"/>
</dbReference>
<evidence type="ECO:0000313" key="1">
    <source>
        <dbReference type="EMBL" id="KAG2835987.1"/>
    </source>
</evidence>
<sequence length="50" mass="6067">MDEYIDEMESMRRQLHNMNDIITNDETVEVILQRVAYAYRGVVRMFNKEV</sequence>
<organism evidence="1 2">
    <name type="scientific">Phytophthora cactorum</name>
    <dbReference type="NCBI Taxonomy" id="29920"/>
    <lineage>
        <taxon>Eukaryota</taxon>
        <taxon>Sar</taxon>
        <taxon>Stramenopiles</taxon>
        <taxon>Oomycota</taxon>
        <taxon>Peronosporomycetes</taxon>
        <taxon>Peronosporales</taxon>
        <taxon>Peronosporaceae</taxon>
        <taxon>Phytophthora</taxon>
    </lineage>
</organism>
<accession>A0A8T0Y7N3</accession>
<protein>
    <submittedName>
        <fullName evidence="1">Uncharacterized protein</fullName>
    </submittedName>
</protein>